<dbReference type="VEuPathDB" id="FungiDB:SCHCODRAFT_02636092"/>
<evidence type="ECO:0000313" key="2">
    <source>
        <dbReference type="EMBL" id="EFI93873.1"/>
    </source>
</evidence>
<feature type="non-terminal residue" evidence="2">
    <location>
        <position position="221"/>
    </location>
</feature>
<feature type="compositionally biased region" description="Polar residues" evidence="1">
    <location>
        <begin position="198"/>
        <end position="207"/>
    </location>
</feature>
<dbReference type="AlphaFoldDB" id="D8QEM3"/>
<sequence length="221" mass="24334">MGSQHEFYLIAKIRPHGGGKATYRCIGALCAQWYHGSMPVSAARRAIQLFRVPDNAQIVQEELRAIDGKYGPHGREEPVIPHRPCPYTLFLLNLAVHSSFEPGDYFIAISGSHRAAGSAREGISRLGCTVFDVTEAGNPACSQNLGSPLRYLKETERRVYRSLQGKNESELDEYALYVKKLADFVSDVPVIEEEHLQETWSKSSNGDPSADGRLGAVEGSV</sequence>
<dbReference type="InParanoid" id="D8QEM3"/>
<evidence type="ECO:0000313" key="3">
    <source>
        <dbReference type="Proteomes" id="UP000007431"/>
    </source>
</evidence>
<keyword evidence="3" id="KW-1185">Reference proteome</keyword>
<protein>
    <submittedName>
        <fullName evidence="2">Expressed protein</fullName>
    </submittedName>
</protein>
<accession>D8QEM3</accession>
<dbReference type="Proteomes" id="UP000007431">
    <property type="component" value="Unassembled WGS sequence"/>
</dbReference>
<name>D8QEM3_SCHCM</name>
<feature type="region of interest" description="Disordered" evidence="1">
    <location>
        <begin position="197"/>
        <end position="221"/>
    </location>
</feature>
<evidence type="ECO:0000256" key="1">
    <source>
        <dbReference type="SAM" id="MobiDB-lite"/>
    </source>
</evidence>
<dbReference type="STRING" id="578458.D8QEM3"/>
<gene>
    <name evidence="2" type="ORF">SCHCODRAFT_85925</name>
</gene>
<dbReference type="HOGENOM" id="CLU_1253306_0_0_1"/>
<proteinExistence type="predicted"/>
<reference evidence="2 3" key="1">
    <citation type="journal article" date="2010" name="Nat. Biotechnol.">
        <title>Genome sequence of the model mushroom Schizophyllum commune.</title>
        <authorList>
            <person name="Ohm R.A."/>
            <person name="de Jong J.F."/>
            <person name="Lugones L.G."/>
            <person name="Aerts A."/>
            <person name="Kothe E."/>
            <person name="Stajich J.E."/>
            <person name="de Vries R.P."/>
            <person name="Record E."/>
            <person name="Levasseur A."/>
            <person name="Baker S.E."/>
            <person name="Bartholomew K.A."/>
            <person name="Coutinho P.M."/>
            <person name="Erdmann S."/>
            <person name="Fowler T.J."/>
            <person name="Gathman A.C."/>
            <person name="Lombard V."/>
            <person name="Henrissat B."/>
            <person name="Knabe N."/>
            <person name="Kuees U."/>
            <person name="Lilly W.W."/>
            <person name="Lindquist E."/>
            <person name="Lucas S."/>
            <person name="Magnuson J.K."/>
            <person name="Piumi F."/>
            <person name="Raudaskoski M."/>
            <person name="Salamov A."/>
            <person name="Schmutz J."/>
            <person name="Schwarze F.W.M.R."/>
            <person name="vanKuyk P.A."/>
            <person name="Horton J.S."/>
            <person name="Grigoriev I.V."/>
            <person name="Woesten H.A.B."/>
        </authorList>
    </citation>
    <scope>NUCLEOTIDE SEQUENCE [LARGE SCALE GENOMIC DNA]</scope>
    <source>
        <strain evidence="3">H4-8 / FGSC 9210</strain>
    </source>
</reference>
<dbReference type="EMBL" id="GL377310">
    <property type="protein sequence ID" value="EFI93873.1"/>
    <property type="molecule type" value="Genomic_DNA"/>
</dbReference>
<organism evidence="3">
    <name type="scientific">Schizophyllum commune (strain H4-8 / FGSC 9210)</name>
    <name type="common">Split gill fungus</name>
    <dbReference type="NCBI Taxonomy" id="578458"/>
    <lineage>
        <taxon>Eukaryota</taxon>
        <taxon>Fungi</taxon>
        <taxon>Dikarya</taxon>
        <taxon>Basidiomycota</taxon>
        <taxon>Agaricomycotina</taxon>
        <taxon>Agaricomycetes</taxon>
        <taxon>Agaricomycetidae</taxon>
        <taxon>Agaricales</taxon>
        <taxon>Schizophyllaceae</taxon>
        <taxon>Schizophyllum</taxon>
    </lineage>
</organism>